<dbReference type="CDD" id="cd00082">
    <property type="entry name" value="HisKA"/>
    <property type="match status" value="1"/>
</dbReference>
<keyword evidence="11 18" id="KW-0067">ATP-binding</keyword>
<reference evidence="18 19" key="1">
    <citation type="submission" date="2024-03" db="EMBL/GenBank/DDBJ databases">
        <title>Novel species of the genus Variovorax.</title>
        <authorList>
            <person name="Liu Q."/>
            <person name="Xin Y.-H."/>
        </authorList>
    </citation>
    <scope>NUCLEOTIDE SEQUENCE [LARGE SCALE GENOMIC DNA]</scope>
    <source>
        <strain evidence="18 19">KACC 18899</strain>
    </source>
</reference>
<dbReference type="SMART" id="SM00388">
    <property type="entry name" value="HisKA"/>
    <property type="match status" value="1"/>
</dbReference>
<evidence type="ECO:0000256" key="3">
    <source>
        <dbReference type="ARBA" id="ARBA00012438"/>
    </source>
</evidence>
<dbReference type="InterPro" id="IPR004358">
    <property type="entry name" value="Sig_transdc_His_kin-like_C"/>
</dbReference>
<proteinExistence type="predicted"/>
<dbReference type="Pfam" id="PF00512">
    <property type="entry name" value="HisKA"/>
    <property type="match status" value="1"/>
</dbReference>
<evidence type="ECO:0000256" key="12">
    <source>
        <dbReference type="ARBA" id="ARBA00022989"/>
    </source>
</evidence>
<name>A0ABU8VNA3_9BURK</name>
<keyword evidence="10" id="KW-0418">Kinase</keyword>
<evidence type="ECO:0000256" key="2">
    <source>
        <dbReference type="ARBA" id="ARBA00004429"/>
    </source>
</evidence>
<feature type="domain" description="HAMP" evidence="17">
    <location>
        <begin position="171"/>
        <end position="223"/>
    </location>
</feature>
<keyword evidence="12 15" id="KW-1133">Transmembrane helix</keyword>
<dbReference type="RefSeq" id="WP_340359703.1">
    <property type="nucleotide sequence ID" value="NZ_JBBKZU010000013.1"/>
</dbReference>
<evidence type="ECO:0000259" key="17">
    <source>
        <dbReference type="PROSITE" id="PS50885"/>
    </source>
</evidence>
<evidence type="ECO:0000256" key="10">
    <source>
        <dbReference type="ARBA" id="ARBA00022777"/>
    </source>
</evidence>
<dbReference type="InterPro" id="IPR050980">
    <property type="entry name" value="2C_sensor_his_kinase"/>
</dbReference>
<dbReference type="CDD" id="cd06225">
    <property type="entry name" value="HAMP"/>
    <property type="match status" value="1"/>
</dbReference>
<dbReference type="SUPFAM" id="SSF55874">
    <property type="entry name" value="ATPase domain of HSP90 chaperone/DNA topoisomerase II/histidine kinase"/>
    <property type="match status" value="1"/>
</dbReference>
<dbReference type="Gene3D" id="3.30.565.10">
    <property type="entry name" value="Histidine kinase-like ATPase, C-terminal domain"/>
    <property type="match status" value="1"/>
</dbReference>
<evidence type="ECO:0000256" key="13">
    <source>
        <dbReference type="ARBA" id="ARBA00023012"/>
    </source>
</evidence>
<dbReference type="PANTHER" id="PTHR44936">
    <property type="entry name" value="SENSOR PROTEIN CREC"/>
    <property type="match status" value="1"/>
</dbReference>
<protein>
    <recommendedName>
        <fullName evidence="3">histidine kinase</fullName>
        <ecNumber evidence="3">2.7.13.3</ecNumber>
    </recommendedName>
</protein>
<keyword evidence="9" id="KW-0547">Nucleotide-binding</keyword>
<dbReference type="EC" id="2.7.13.3" evidence="3"/>
<dbReference type="Pfam" id="PF00672">
    <property type="entry name" value="HAMP"/>
    <property type="match status" value="1"/>
</dbReference>
<accession>A0ABU8VNA3</accession>
<dbReference type="InterPro" id="IPR036097">
    <property type="entry name" value="HisK_dim/P_sf"/>
</dbReference>
<evidence type="ECO:0000256" key="1">
    <source>
        <dbReference type="ARBA" id="ARBA00000085"/>
    </source>
</evidence>
<dbReference type="InterPro" id="IPR036890">
    <property type="entry name" value="HATPase_C_sf"/>
</dbReference>
<comment type="caution">
    <text evidence="18">The sequence shown here is derived from an EMBL/GenBank/DDBJ whole genome shotgun (WGS) entry which is preliminary data.</text>
</comment>
<keyword evidence="8 15" id="KW-0812">Transmembrane</keyword>
<dbReference type="PANTHER" id="PTHR44936:SF5">
    <property type="entry name" value="SENSOR HISTIDINE KINASE ENVZ"/>
    <property type="match status" value="1"/>
</dbReference>
<evidence type="ECO:0000259" key="16">
    <source>
        <dbReference type="PROSITE" id="PS50109"/>
    </source>
</evidence>
<evidence type="ECO:0000256" key="5">
    <source>
        <dbReference type="ARBA" id="ARBA00022519"/>
    </source>
</evidence>
<dbReference type="SMART" id="SM00387">
    <property type="entry name" value="HATPase_c"/>
    <property type="match status" value="1"/>
</dbReference>
<evidence type="ECO:0000313" key="18">
    <source>
        <dbReference type="EMBL" id="MEJ8814475.1"/>
    </source>
</evidence>
<dbReference type="InterPro" id="IPR003660">
    <property type="entry name" value="HAMP_dom"/>
</dbReference>
<keyword evidence="13" id="KW-0902">Two-component regulatory system</keyword>
<evidence type="ECO:0000256" key="9">
    <source>
        <dbReference type="ARBA" id="ARBA00022741"/>
    </source>
</evidence>
<dbReference type="PROSITE" id="PS50885">
    <property type="entry name" value="HAMP"/>
    <property type="match status" value="1"/>
</dbReference>
<dbReference type="Pfam" id="PF02518">
    <property type="entry name" value="HATPase_c"/>
    <property type="match status" value="1"/>
</dbReference>
<evidence type="ECO:0000256" key="11">
    <source>
        <dbReference type="ARBA" id="ARBA00022840"/>
    </source>
</evidence>
<evidence type="ECO:0000256" key="7">
    <source>
        <dbReference type="ARBA" id="ARBA00022679"/>
    </source>
</evidence>
<dbReference type="InterPro" id="IPR003661">
    <property type="entry name" value="HisK_dim/P_dom"/>
</dbReference>
<dbReference type="Proteomes" id="UP001365846">
    <property type="component" value="Unassembled WGS sequence"/>
</dbReference>
<dbReference type="InterPro" id="IPR003594">
    <property type="entry name" value="HATPase_dom"/>
</dbReference>
<keyword evidence="5" id="KW-0997">Cell inner membrane</keyword>
<dbReference type="Gene3D" id="1.10.287.130">
    <property type="match status" value="1"/>
</dbReference>
<dbReference type="SUPFAM" id="SSF47384">
    <property type="entry name" value="Homodimeric domain of signal transducing histidine kinase"/>
    <property type="match status" value="1"/>
</dbReference>
<keyword evidence="7" id="KW-0808">Transferase</keyword>
<dbReference type="GO" id="GO:0005524">
    <property type="term" value="F:ATP binding"/>
    <property type="evidence" value="ECO:0007669"/>
    <property type="project" value="UniProtKB-KW"/>
</dbReference>
<dbReference type="SMART" id="SM00304">
    <property type="entry name" value="HAMP"/>
    <property type="match status" value="1"/>
</dbReference>
<gene>
    <name evidence="18" type="ORF">WKW77_25580</name>
</gene>
<keyword evidence="6" id="KW-0597">Phosphoprotein</keyword>
<dbReference type="CDD" id="cd00075">
    <property type="entry name" value="HATPase"/>
    <property type="match status" value="1"/>
</dbReference>
<dbReference type="InterPro" id="IPR005467">
    <property type="entry name" value="His_kinase_dom"/>
</dbReference>
<evidence type="ECO:0000256" key="15">
    <source>
        <dbReference type="SAM" id="Phobius"/>
    </source>
</evidence>
<comment type="catalytic activity">
    <reaction evidence="1">
        <text>ATP + protein L-histidine = ADP + protein N-phospho-L-histidine.</text>
        <dbReference type="EC" id="2.7.13.3"/>
    </reaction>
</comment>
<evidence type="ECO:0000256" key="8">
    <source>
        <dbReference type="ARBA" id="ARBA00022692"/>
    </source>
</evidence>
<keyword evidence="4" id="KW-1003">Cell membrane</keyword>
<dbReference type="PRINTS" id="PR00344">
    <property type="entry name" value="BCTRLSENSOR"/>
</dbReference>
<feature type="transmembrane region" description="Helical" evidence="15">
    <location>
        <begin position="150"/>
        <end position="170"/>
    </location>
</feature>
<evidence type="ECO:0000256" key="6">
    <source>
        <dbReference type="ARBA" id="ARBA00022553"/>
    </source>
</evidence>
<evidence type="ECO:0000313" key="19">
    <source>
        <dbReference type="Proteomes" id="UP001365846"/>
    </source>
</evidence>
<sequence length="434" mass="47432">MPLPRTLLARITLVVVAGMAIAQALTFMAIRYERGQAMQSLMISGVERDIASSIAVLDRVPAAERPEWLDRLERPNFRFALRGEVDTAPPETGPLREFVDVIATALKPYPVLAVGQVPSMREAVRMQVRLGDGSSVYLLARRVPMPVSEWVIWLLVAQLLVLGLCAWQAARLMTRPLKRMGDAADALGPDLRPAVVDENGPVEVARTARAFNAMQRRIAGYVQERIQILAAVSHDLQTPITRMRLRVDLMDDDLPERDKIRQDLDAMRDLVQEGVSYARTLQGSTEAERRVDVGALIRSIVNDYADTARPVTSTGDAGEPISSRPHALRRVVGNLVDNALKFGTKVEVRLSRIETAGGGQLHIAVLDDGPGIPPDQLEAVLQPFYRVEGSRSRETGGTGLGLAIAHQLALSMGGQLVLSNRPEGGLQALLRLPV</sequence>
<evidence type="ECO:0000256" key="14">
    <source>
        <dbReference type="ARBA" id="ARBA00023136"/>
    </source>
</evidence>
<keyword evidence="19" id="KW-1185">Reference proteome</keyword>
<dbReference type="EMBL" id="JBBKZU010000013">
    <property type="protein sequence ID" value="MEJ8814475.1"/>
    <property type="molecule type" value="Genomic_DNA"/>
</dbReference>
<comment type="subcellular location">
    <subcellularLocation>
        <location evidence="2">Cell inner membrane</location>
        <topology evidence="2">Multi-pass membrane protein</topology>
    </subcellularLocation>
</comment>
<feature type="transmembrane region" description="Helical" evidence="15">
    <location>
        <begin position="7"/>
        <end position="30"/>
    </location>
</feature>
<organism evidence="18 19">
    <name type="scientific">Variovorax ureilyticus</name>
    <dbReference type="NCBI Taxonomy" id="1836198"/>
    <lineage>
        <taxon>Bacteria</taxon>
        <taxon>Pseudomonadati</taxon>
        <taxon>Pseudomonadota</taxon>
        <taxon>Betaproteobacteria</taxon>
        <taxon>Burkholderiales</taxon>
        <taxon>Comamonadaceae</taxon>
        <taxon>Variovorax</taxon>
    </lineage>
</organism>
<feature type="domain" description="Histidine kinase" evidence="16">
    <location>
        <begin position="231"/>
        <end position="434"/>
    </location>
</feature>
<evidence type="ECO:0000256" key="4">
    <source>
        <dbReference type="ARBA" id="ARBA00022475"/>
    </source>
</evidence>
<dbReference type="PROSITE" id="PS50109">
    <property type="entry name" value="HIS_KIN"/>
    <property type="match status" value="1"/>
</dbReference>
<keyword evidence="14 15" id="KW-0472">Membrane</keyword>